<dbReference type="Proteomes" id="UP000527355">
    <property type="component" value="Unassembled WGS sequence"/>
</dbReference>
<comment type="caution">
    <text evidence="11">The sequence shown here is derived from an EMBL/GenBank/DDBJ whole genome shotgun (WGS) entry which is preliminary data.</text>
</comment>
<evidence type="ECO:0000256" key="3">
    <source>
        <dbReference type="ARBA" id="ARBA00022801"/>
    </source>
</evidence>
<accession>A0A7J7SAQ6</accession>
<evidence type="ECO:0000256" key="10">
    <source>
        <dbReference type="ARBA" id="ARBA00093265"/>
    </source>
</evidence>
<dbReference type="EMBL" id="JABWUV010000019">
    <property type="protein sequence ID" value="KAF6285305.1"/>
    <property type="molecule type" value="Genomic_DNA"/>
</dbReference>
<evidence type="ECO:0000256" key="6">
    <source>
        <dbReference type="ARBA" id="ARBA00034908"/>
    </source>
</evidence>
<evidence type="ECO:0000256" key="7">
    <source>
        <dbReference type="ARBA" id="ARBA00047999"/>
    </source>
</evidence>
<comment type="catalytic activity">
    <reaction evidence="7">
        <text>N-terminal N(alpha)-acetyl-L-cysteinyl-L-glutamyl-[protein] + H2O = N-terminal L-glutamyl-[protein] + N-acetyl-L-cysteine</text>
        <dbReference type="Rhea" id="RHEA:74583"/>
        <dbReference type="Rhea" id="RHEA-COMP:12668"/>
        <dbReference type="Rhea" id="RHEA-COMP:18396"/>
        <dbReference type="ChEBI" id="CHEBI:15377"/>
        <dbReference type="ChEBI" id="CHEBI:64721"/>
        <dbReference type="ChEBI" id="CHEBI:78236"/>
        <dbReference type="ChEBI" id="CHEBI:193601"/>
    </reaction>
    <physiologicalReaction direction="left-to-right" evidence="7">
        <dbReference type="Rhea" id="RHEA:74584"/>
    </physiologicalReaction>
</comment>
<keyword evidence="12" id="KW-1185">Reference proteome</keyword>
<keyword evidence="3" id="KW-0378">Hydrolase</keyword>
<dbReference type="PANTHER" id="PTHR28631">
    <property type="entry name" value="UPF0692 PROTEIN C19ORF54"/>
    <property type="match status" value="1"/>
</dbReference>
<dbReference type="PANTHER" id="PTHR28631:SF1">
    <property type="entry name" value="ACTIN MATURATION PROTEASE"/>
    <property type="match status" value="1"/>
</dbReference>
<comment type="catalytic activity">
    <reaction evidence="8">
        <text>N-terminal N(alpha)-acetyl-L-cysteinyl-L-aspartyl-[protein] + H2O = N-terminal L-aspartyl-[protein] + N-acetyl-L-cysteine</text>
        <dbReference type="Rhea" id="RHEA:74579"/>
        <dbReference type="Rhea" id="RHEA-COMP:12669"/>
        <dbReference type="Rhea" id="RHEA-COMP:18395"/>
        <dbReference type="ChEBI" id="CHEBI:15377"/>
        <dbReference type="ChEBI" id="CHEBI:64720"/>
        <dbReference type="ChEBI" id="CHEBI:78236"/>
        <dbReference type="ChEBI" id="CHEBI:193599"/>
    </reaction>
    <physiologicalReaction direction="left-to-right" evidence="8">
        <dbReference type="Rhea" id="RHEA:74580"/>
    </physiologicalReaction>
</comment>
<evidence type="ECO:0000256" key="4">
    <source>
        <dbReference type="ARBA" id="ARBA00034725"/>
    </source>
</evidence>
<evidence type="ECO:0000313" key="12">
    <source>
        <dbReference type="Proteomes" id="UP000527355"/>
    </source>
</evidence>
<gene>
    <name evidence="11" type="ORF">mMyoMyo1_001741</name>
</gene>
<organism evidence="11 12">
    <name type="scientific">Myotis myotis</name>
    <name type="common">Greater mouse-eared bat</name>
    <name type="synonym">Vespertilio myotis</name>
    <dbReference type="NCBI Taxonomy" id="51298"/>
    <lineage>
        <taxon>Eukaryota</taxon>
        <taxon>Metazoa</taxon>
        <taxon>Chordata</taxon>
        <taxon>Craniata</taxon>
        <taxon>Vertebrata</taxon>
        <taxon>Euteleostomi</taxon>
        <taxon>Mammalia</taxon>
        <taxon>Eutheria</taxon>
        <taxon>Laurasiatheria</taxon>
        <taxon>Chiroptera</taxon>
        <taxon>Yangochiroptera</taxon>
        <taxon>Vespertilionidae</taxon>
        <taxon>Myotis</taxon>
    </lineage>
</organism>
<comment type="catalytic activity">
    <reaction evidence="10">
        <text>N-terminal N(alpha)-acetyl-L-methionyl-L-glutamyl-[protein] + H2O = N-terminal L-glutamyl-[protein] + N-acetyl-L-methionine</text>
        <dbReference type="Rhea" id="RHEA:74575"/>
        <dbReference type="Rhea" id="RHEA-COMP:12668"/>
        <dbReference type="Rhea" id="RHEA-COMP:12697"/>
        <dbReference type="ChEBI" id="CHEBI:15377"/>
        <dbReference type="ChEBI" id="CHEBI:64721"/>
        <dbReference type="ChEBI" id="CHEBI:71670"/>
        <dbReference type="ChEBI" id="CHEBI:133360"/>
    </reaction>
    <physiologicalReaction direction="left-to-right" evidence="10">
        <dbReference type="Rhea" id="RHEA:74576"/>
    </physiologicalReaction>
</comment>
<evidence type="ECO:0000256" key="8">
    <source>
        <dbReference type="ARBA" id="ARBA00049041"/>
    </source>
</evidence>
<dbReference type="VEuPathDB" id="HostDB:CUNH19orf54"/>
<keyword evidence="2" id="KW-0645">Protease</keyword>
<sequence length="128" mass="13480">MAGTVLVPPSGIPLERLVQMAVERGYTAQGEMFSVANMGRLAEEALGCQVELLRGGLGGPNRGRVLQHLVSGHPLLIPYPRTGREQVGVEKCGPWGHITALALTPASATMKTSTMNHVGGRATRPTGQ</sequence>
<name>A0A7J7SAQ6_MYOMY</name>
<dbReference type="GO" id="GO:0004177">
    <property type="term" value="F:aminopeptidase activity"/>
    <property type="evidence" value="ECO:0007669"/>
    <property type="project" value="UniProtKB-KW"/>
</dbReference>
<comment type="catalytic activity">
    <reaction evidence="9">
        <text>N-terminal N(alpha)-acetyl-L-methionyl-L-aspartyl-[protein] + H2O = N-terminal L-aspartyl-[protein] + N-acetyl-L-methionine</text>
        <dbReference type="Rhea" id="RHEA:74571"/>
        <dbReference type="Rhea" id="RHEA-COMP:12669"/>
        <dbReference type="Rhea" id="RHEA-COMP:12693"/>
        <dbReference type="ChEBI" id="CHEBI:15377"/>
        <dbReference type="ChEBI" id="CHEBI:64720"/>
        <dbReference type="ChEBI" id="CHEBI:71670"/>
        <dbReference type="ChEBI" id="CHEBI:133063"/>
    </reaction>
    <physiologicalReaction direction="left-to-right" evidence="9">
        <dbReference type="Rhea" id="RHEA:74572"/>
    </physiologicalReaction>
</comment>
<dbReference type="AlphaFoldDB" id="A0A7J7SAQ6"/>
<keyword evidence="1" id="KW-0031">Aminopeptidase</keyword>
<evidence type="ECO:0000256" key="9">
    <source>
        <dbReference type="ARBA" id="ARBA00093241"/>
    </source>
</evidence>
<evidence type="ECO:0000313" key="11">
    <source>
        <dbReference type="EMBL" id="KAF6285305.1"/>
    </source>
</evidence>
<proteinExistence type="inferred from homology"/>
<evidence type="ECO:0000256" key="1">
    <source>
        <dbReference type="ARBA" id="ARBA00022438"/>
    </source>
</evidence>
<evidence type="ECO:0000256" key="2">
    <source>
        <dbReference type="ARBA" id="ARBA00022670"/>
    </source>
</evidence>
<dbReference type="GO" id="GO:0006508">
    <property type="term" value="P:proteolysis"/>
    <property type="evidence" value="ECO:0007669"/>
    <property type="project" value="UniProtKB-KW"/>
</dbReference>
<dbReference type="InterPro" id="IPR040043">
    <property type="entry name" value="ACTMAP"/>
</dbReference>
<comment type="similarity">
    <text evidence="4">Belongs to the ACTMAP family.</text>
</comment>
<dbReference type="Pfam" id="PF21646">
    <property type="entry name" value="ACTMAP-like_C"/>
    <property type="match status" value="1"/>
</dbReference>
<reference evidence="11 12" key="1">
    <citation type="journal article" date="2020" name="Nature">
        <title>Six reference-quality genomes reveal evolution of bat adaptations.</title>
        <authorList>
            <person name="Jebb D."/>
            <person name="Huang Z."/>
            <person name="Pippel M."/>
            <person name="Hughes G.M."/>
            <person name="Lavrichenko K."/>
            <person name="Devanna P."/>
            <person name="Winkler S."/>
            <person name="Jermiin L.S."/>
            <person name="Skirmuntt E.C."/>
            <person name="Katzourakis A."/>
            <person name="Burkitt-Gray L."/>
            <person name="Ray D.A."/>
            <person name="Sullivan K.A.M."/>
            <person name="Roscito J.G."/>
            <person name="Kirilenko B.M."/>
            <person name="Davalos L.M."/>
            <person name="Corthals A.P."/>
            <person name="Power M.L."/>
            <person name="Jones G."/>
            <person name="Ransome R.D."/>
            <person name="Dechmann D.K.N."/>
            <person name="Locatelli A.G."/>
            <person name="Puechmaille S.J."/>
            <person name="Fedrigo O."/>
            <person name="Jarvis E.D."/>
            <person name="Hiller M."/>
            <person name="Vernes S.C."/>
            <person name="Myers E.W."/>
            <person name="Teeling E.C."/>
        </authorList>
    </citation>
    <scope>NUCLEOTIDE SEQUENCE [LARGE SCALE GENOMIC DNA]</scope>
    <source>
        <strain evidence="11">MMyoMyo1</strain>
        <tissue evidence="11">Flight muscle</tissue>
    </source>
</reference>
<evidence type="ECO:0000256" key="5">
    <source>
        <dbReference type="ARBA" id="ARBA00034848"/>
    </source>
</evidence>
<protein>
    <recommendedName>
        <fullName evidence="5">Actin maturation protease</fullName>
    </recommendedName>
    <alternativeName>
        <fullName evidence="6">Actin aminopeptidase ACTMAP</fullName>
    </alternativeName>
</protein>